<dbReference type="SUPFAM" id="SSF52266">
    <property type="entry name" value="SGNH hydrolase"/>
    <property type="match status" value="1"/>
</dbReference>
<dbReference type="HOGENOM" id="CLU_051180_1_2_7"/>
<keyword evidence="4" id="KW-1185">Reference proteome</keyword>
<evidence type="ECO:0000313" key="3">
    <source>
        <dbReference type="EMBL" id="ABK97683.1"/>
    </source>
</evidence>
<organism evidence="3 4">
    <name type="scientific">Pelobacter propionicus (strain DSM 2379 / NBRC 103807 / OttBd1)</name>
    <dbReference type="NCBI Taxonomy" id="338966"/>
    <lineage>
        <taxon>Bacteria</taxon>
        <taxon>Pseudomonadati</taxon>
        <taxon>Thermodesulfobacteriota</taxon>
        <taxon>Desulfuromonadia</taxon>
        <taxon>Desulfuromonadales</taxon>
        <taxon>Desulfuromonadaceae</taxon>
        <taxon>Pelobacter</taxon>
    </lineage>
</organism>
<feature type="chain" id="PRO_5002631757" evidence="1">
    <location>
        <begin position="20"/>
        <end position="202"/>
    </location>
</feature>
<dbReference type="eggNOG" id="COG2755">
    <property type="taxonomic scope" value="Bacteria"/>
</dbReference>
<evidence type="ECO:0000256" key="1">
    <source>
        <dbReference type="SAM" id="SignalP"/>
    </source>
</evidence>
<dbReference type="OrthoDB" id="9786188at2"/>
<dbReference type="KEGG" id="ppd:Ppro_0043"/>
<dbReference type="Pfam" id="PF13472">
    <property type="entry name" value="Lipase_GDSL_2"/>
    <property type="match status" value="1"/>
</dbReference>
<dbReference type="PANTHER" id="PTHR30383:SF24">
    <property type="entry name" value="THIOESTERASE 1_PROTEASE 1_LYSOPHOSPHOLIPASE L1"/>
    <property type="match status" value="1"/>
</dbReference>
<dbReference type="CDD" id="cd01822">
    <property type="entry name" value="Lysophospholipase_L1_like"/>
    <property type="match status" value="1"/>
</dbReference>
<gene>
    <name evidence="3" type="ordered locus">Ppro_0043</name>
</gene>
<reference evidence="3 4" key="1">
    <citation type="submission" date="2006-10" db="EMBL/GenBank/DDBJ databases">
        <title>Complete sequence of chromosome of Pelobacter propionicus DSM 2379.</title>
        <authorList>
            <consortium name="US DOE Joint Genome Institute"/>
            <person name="Copeland A."/>
            <person name="Lucas S."/>
            <person name="Lapidus A."/>
            <person name="Barry K."/>
            <person name="Detter J.C."/>
            <person name="Glavina del Rio T."/>
            <person name="Hammon N."/>
            <person name="Israni S."/>
            <person name="Dalin E."/>
            <person name="Tice H."/>
            <person name="Pitluck S."/>
            <person name="Saunders E."/>
            <person name="Brettin T."/>
            <person name="Bruce D."/>
            <person name="Han C."/>
            <person name="Tapia R."/>
            <person name="Schmutz J."/>
            <person name="Larimer F."/>
            <person name="Land M."/>
            <person name="Hauser L."/>
            <person name="Kyrpides N."/>
            <person name="Kim E."/>
            <person name="Lovley D."/>
            <person name="Richardson P."/>
        </authorList>
    </citation>
    <scope>NUCLEOTIDE SEQUENCE [LARGE SCALE GENOMIC DNA]</scope>
    <source>
        <strain evidence="4">DSM 2379 / NBRC 103807 / OttBd1</strain>
    </source>
</reference>
<evidence type="ECO:0000259" key="2">
    <source>
        <dbReference type="Pfam" id="PF13472"/>
    </source>
</evidence>
<sequence>MRYYGFLLGLTLLQLSACSAGPSLPPLPADGVVLAYGDSLTFGTGAGPDQSYPAVLSRLIGRRVVNAGIPGEVSAEGLRRLPATLETVKPSLVILCHGANDLMQGLDQKRTADNLRAMLAMIRERGASAVLVSVPAIGLSLEPPPFYDQVAEEAGIPIERKVLPRIIAKPSLKSDIVHPNAAGYRAMAEAFSDLLRKHGVLP</sequence>
<evidence type="ECO:0000313" key="4">
    <source>
        <dbReference type="Proteomes" id="UP000006732"/>
    </source>
</evidence>
<dbReference type="InterPro" id="IPR051532">
    <property type="entry name" value="Ester_Hydrolysis_Enzymes"/>
</dbReference>
<proteinExistence type="predicted"/>
<keyword evidence="1" id="KW-0732">Signal</keyword>
<dbReference type="InterPro" id="IPR036514">
    <property type="entry name" value="SGNH_hydro_sf"/>
</dbReference>
<protein>
    <submittedName>
        <fullName evidence="3">Lipolytic enzyme, G-D-S-L family</fullName>
    </submittedName>
</protein>
<dbReference type="InterPro" id="IPR013830">
    <property type="entry name" value="SGNH_hydro"/>
</dbReference>
<dbReference type="STRING" id="338966.Ppro_0043"/>
<feature type="signal peptide" evidence="1">
    <location>
        <begin position="1"/>
        <end position="19"/>
    </location>
</feature>
<dbReference type="Gene3D" id="3.40.50.1110">
    <property type="entry name" value="SGNH hydrolase"/>
    <property type="match status" value="1"/>
</dbReference>
<feature type="domain" description="SGNH hydrolase-type esterase" evidence="2">
    <location>
        <begin position="35"/>
        <end position="186"/>
    </location>
</feature>
<dbReference type="GO" id="GO:0004622">
    <property type="term" value="F:phosphatidylcholine lysophospholipase activity"/>
    <property type="evidence" value="ECO:0007669"/>
    <property type="project" value="TreeGrafter"/>
</dbReference>
<name>A1AK13_PELPD</name>
<dbReference type="PANTHER" id="PTHR30383">
    <property type="entry name" value="THIOESTERASE 1/PROTEASE 1/LYSOPHOSPHOLIPASE L1"/>
    <property type="match status" value="1"/>
</dbReference>
<dbReference type="AlphaFoldDB" id="A1AK13"/>
<dbReference type="Proteomes" id="UP000006732">
    <property type="component" value="Chromosome"/>
</dbReference>
<dbReference type="RefSeq" id="WP_011733998.1">
    <property type="nucleotide sequence ID" value="NC_008609.1"/>
</dbReference>
<accession>A1AK13</accession>
<dbReference type="EMBL" id="CP000482">
    <property type="protein sequence ID" value="ABK97683.1"/>
    <property type="molecule type" value="Genomic_DNA"/>
</dbReference>